<gene>
    <name evidence="1" type="ORF">PACTADRAFT_33376</name>
</gene>
<keyword evidence="2" id="KW-1185">Reference proteome</keyword>
<evidence type="ECO:0000313" key="2">
    <source>
        <dbReference type="Proteomes" id="UP000094236"/>
    </source>
</evidence>
<evidence type="ECO:0000313" key="1">
    <source>
        <dbReference type="EMBL" id="ODV96198.1"/>
    </source>
</evidence>
<organism evidence="1 2">
    <name type="scientific">Pachysolen tannophilus NRRL Y-2460</name>
    <dbReference type="NCBI Taxonomy" id="669874"/>
    <lineage>
        <taxon>Eukaryota</taxon>
        <taxon>Fungi</taxon>
        <taxon>Dikarya</taxon>
        <taxon>Ascomycota</taxon>
        <taxon>Saccharomycotina</taxon>
        <taxon>Pichiomycetes</taxon>
        <taxon>Pachysolenaceae</taxon>
        <taxon>Pachysolen</taxon>
    </lineage>
</organism>
<accession>A0A1E4TX10</accession>
<protein>
    <submittedName>
        <fullName evidence="1">Uncharacterized protein</fullName>
    </submittedName>
</protein>
<reference evidence="2" key="1">
    <citation type="submission" date="2016-05" db="EMBL/GenBank/DDBJ databases">
        <title>Comparative genomics of biotechnologically important yeasts.</title>
        <authorList>
            <consortium name="DOE Joint Genome Institute"/>
            <person name="Riley R."/>
            <person name="Haridas S."/>
            <person name="Wolfe K.H."/>
            <person name="Lopes M.R."/>
            <person name="Hittinger C.T."/>
            <person name="Goker M."/>
            <person name="Salamov A."/>
            <person name="Wisecaver J."/>
            <person name="Long T.M."/>
            <person name="Aerts A.L."/>
            <person name="Barry K."/>
            <person name="Choi C."/>
            <person name="Clum A."/>
            <person name="Coughlan A.Y."/>
            <person name="Deshpande S."/>
            <person name="Douglass A.P."/>
            <person name="Hanson S.J."/>
            <person name="Klenk H.-P."/>
            <person name="Labutti K."/>
            <person name="Lapidus A."/>
            <person name="Lindquist E."/>
            <person name="Lipzen A."/>
            <person name="Meier-Kolthoff J.P."/>
            <person name="Ohm R.A."/>
            <person name="Otillar R.P."/>
            <person name="Pangilinan J."/>
            <person name="Peng Y."/>
            <person name="Rokas A."/>
            <person name="Rosa C.A."/>
            <person name="Scheuner C."/>
            <person name="Sibirny A.A."/>
            <person name="Slot J.C."/>
            <person name="Stielow J.B."/>
            <person name="Sun H."/>
            <person name="Kurtzman C.P."/>
            <person name="Blackwell M."/>
            <person name="Grigoriev I.V."/>
            <person name="Jeffries T.W."/>
        </authorList>
    </citation>
    <scope>NUCLEOTIDE SEQUENCE [LARGE SCALE GENOMIC DNA]</scope>
    <source>
        <strain evidence="2">NRRL Y-2460</strain>
    </source>
</reference>
<dbReference type="AlphaFoldDB" id="A0A1E4TX10"/>
<sequence length="191" mass="21977">MQAVISYPTGVNKREPIKEVIYNKDYLEQLDEKKKAEEEYEVTEQPRSWIRTIYETKVEIVQPTVIAGVTFSAKPPESTNGLEPWISLNNAGVPKTVTPQAKNGNIKKGKPQYSTWFQTATTKIYDQKELKAHNMKEGSKFEEVIYLPEDETYVSLNPLIRCTPDNYYKKGKAKNILSQPFENMKTSSKYK</sequence>
<name>A0A1E4TX10_PACTA</name>
<dbReference type="Proteomes" id="UP000094236">
    <property type="component" value="Unassembled WGS sequence"/>
</dbReference>
<dbReference type="EMBL" id="KV454013">
    <property type="protein sequence ID" value="ODV96198.1"/>
    <property type="molecule type" value="Genomic_DNA"/>
</dbReference>
<proteinExistence type="predicted"/>
<dbReference type="OrthoDB" id="4084551at2759"/>